<protein>
    <submittedName>
        <fullName evidence="13">TonB family C-terminal domain</fullName>
    </submittedName>
</protein>
<dbReference type="InterPro" id="IPR037682">
    <property type="entry name" value="TonB_C"/>
</dbReference>
<evidence type="ECO:0000256" key="4">
    <source>
        <dbReference type="ARBA" id="ARBA00022475"/>
    </source>
</evidence>
<keyword evidence="3" id="KW-0813">Transport</keyword>
<gene>
    <name evidence="13" type="ORF">SAMEA4364220_00433</name>
</gene>
<dbReference type="InterPro" id="IPR006260">
    <property type="entry name" value="TonB/TolA_C"/>
</dbReference>
<keyword evidence="6 11" id="KW-0812">Transmembrane</keyword>
<keyword evidence="4" id="KW-1003">Cell membrane</keyword>
<evidence type="ECO:0000256" key="5">
    <source>
        <dbReference type="ARBA" id="ARBA00022519"/>
    </source>
</evidence>
<dbReference type="NCBIfam" id="TIGR01352">
    <property type="entry name" value="tonB_Cterm"/>
    <property type="match status" value="1"/>
</dbReference>
<evidence type="ECO:0000256" key="2">
    <source>
        <dbReference type="ARBA" id="ARBA00006555"/>
    </source>
</evidence>
<dbReference type="eggNOG" id="COG0810">
    <property type="taxonomic scope" value="Bacteria"/>
</dbReference>
<evidence type="ECO:0000256" key="8">
    <source>
        <dbReference type="ARBA" id="ARBA00022989"/>
    </source>
</evidence>
<dbReference type="InterPro" id="IPR051045">
    <property type="entry name" value="TonB-dependent_transducer"/>
</dbReference>
<name>A0A239TF75_9FIRM</name>
<evidence type="ECO:0000313" key="14">
    <source>
        <dbReference type="Proteomes" id="UP000215383"/>
    </source>
</evidence>
<feature type="region of interest" description="Disordered" evidence="10">
    <location>
        <begin position="56"/>
        <end position="180"/>
    </location>
</feature>
<evidence type="ECO:0000256" key="9">
    <source>
        <dbReference type="ARBA" id="ARBA00023136"/>
    </source>
</evidence>
<feature type="domain" description="TonB C-terminal" evidence="12">
    <location>
        <begin position="183"/>
        <end position="269"/>
    </location>
</feature>
<keyword evidence="9 11" id="KW-0472">Membrane</keyword>
<evidence type="ECO:0000256" key="3">
    <source>
        <dbReference type="ARBA" id="ARBA00022448"/>
    </source>
</evidence>
<evidence type="ECO:0000256" key="6">
    <source>
        <dbReference type="ARBA" id="ARBA00022692"/>
    </source>
</evidence>
<organism evidence="13 14">
    <name type="scientific">Megamonas hypermegale</name>
    <dbReference type="NCBI Taxonomy" id="158847"/>
    <lineage>
        <taxon>Bacteria</taxon>
        <taxon>Bacillati</taxon>
        <taxon>Bacillota</taxon>
        <taxon>Negativicutes</taxon>
        <taxon>Selenomonadales</taxon>
        <taxon>Selenomonadaceae</taxon>
        <taxon>Megamonas</taxon>
    </lineage>
</organism>
<feature type="transmembrane region" description="Helical" evidence="11">
    <location>
        <begin position="12"/>
        <end position="32"/>
    </location>
</feature>
<dbReference type="GO" id="GO:0005886">
    <property type="term" value="C:plasma membrane"/>
    <property type="evidence" value="ECO:0007669"/>
    <property type="project" value="UniProtKB-SubCell"/>
</dbReference>
<keyword evidence="7" id="KW-0653">Protein transport</keyword>
<dbReference type="PROSITE" id="PS52015">
    <property type="entry name" value="TONB_CTD"/>
    <property type="match status" value="1"/>
</dbReference>
<keyword evidence="5" id="KW-0997">Cell inner membrane</keyword>
<comment type="subcellular location">
    <subcellularLocation>
        <location evidence="1">Cell inner membrane</location>
        <topology evidence="1">Single-pass membrane protein</topology>
        <orientation evidence="1">Periplasmic side</orientation>
    </subcellularLocation>
</comment>
<feature type="compositionally biased region" description="Gly residues" evidence="10">
    <location>
        <begin position="150"/>
        <end position="174"/>
    </location>
</feature>
<sequence length="269" mass="27821">MKRKHIWKKAFSLSFAFHIVVIVTVGSMVAGFHQEIQRPEEQLITVNLADTPEEIAKAQESASPLSSLKEMLQPQSGSENNTVKENTAKPQKDISPESADDKAPSNQNSEPINSSGQLSSPDGILPNSGGSGTGDVLSENGGDGEAGENAGEGTGGSEGYSEGGSTDGGEGTGSGSATEDRYSVASRFAQAVESNKSYPYAAVRLGQQGVVTVNVTLDADGNLVSASVVSSAGGNLDKAALNAVYASCPFPHGLNDSINMDVPVHFYLN</sequence>
<dbReference type="Gene3D" id="3.30.1150.10">
    <property type="match status" value="1"/>
</dbReference>
<evidence type="ECO:0000256" key="1">
    <source>
        <dbReference type="ARBA" id="ARBA00004383"/>
    </source>
</evidence>
<dbReference type="EMBL" id="LT906446">
    <property type="protein sequence ID" value="SNU95554.1"/>
    <property type="molecule type" value="Genomic_DNA"/>
</dbReference>
<comment type="similarity">
    <text evidence="2">Belongs to the TonB family.</text>
</comment>
<dbReference type="GeneID" id="78506466"/>
<accession>A0A239TF75</accession>
<feature type="compositionally biased region" description="Polar residues" evidence="10">
    <location>
        <begin position="73"/>
        <end position="85"/>
    </location>
</feature>
<dbReference type="GO" id="GO:0015031">
    <property type="term" value="P:protein transport"/>
    <property type="evidence" value="ECO:0007669"/>
    <property type="project" value="UniProtKB-KW"/>
</dbReference>
<dbReference type="AlphaFoldDB" id="A0A239TF75"/>
<dbReference type="Pfam" id="PF03544">
    <property type="entry name" value="TonB_C"/>
    <property type="match status" value="1"/>
</dbReference>
<keyword evidence="14" id="KW-1185">Reference proteome</keyword>
<proteinExistence type="inferred from homology"/>
<evidence type="ECO:0000256" key="11">
    <source>
        <dbReference type="SAM" id="Phobius"/>
    </source>
</evidence>
<evidence type="ECO:0000256" key="7">
    <source>
        <dbReference type="ARBA" id="ARBA00022927"/>
    </source>
</evidence>
<feature type="compositionally biased region" description="Polar residues" evidence="10">
    <location>
        <begin position="104"/>
        <end position="120"/>
    </location>
</feature>
<dbReference type="SUPFAM" id="SSF74653">
    <property type="entry name" value="TolA/TonB C-terminal domain"/>
    <property type="match status" value="1"/>
</dbReference>
<dbReference type="RefSeq" id="WP_036254226.1">
    <property type="nucleotide sequence ID" value="NZ_LT906446.1"/>
</dbReference>
<dbReference type="GO" id="GO:0055085">
    <property type="term" value="P:transmembrane transport"/>
    <property type="evidence" value="ECO:0007669"/>
    <property type="project" value="InterPro"/>
</dbReference>
<keyword evidence="8 11" id="KW-1133">Transmembrane helix</keyword>
<evidence type="ECO:0000259" key="12">
    <source>
        <dbReference type="PROSITE" id="PS52015"/>
    </source>
</evidence>
<dbReference type="Proteomes" id="UP000215383">
    <property type="component" value="Chromosome 1"/>
</dbReference>
<dbReference type="PANTHER" id="PTHR33446">
    <property type="entry name" value="PROTEIN TONB-RELATED"/>
    <property type="match status" value="1"/>
</dbReference>
<evidence type="ECO:0000313" key="13">
    <source>
        <dbReference type="EMBL" id="SNU95554.1"/>
    </source>
</evidence>
<evidence type="ECO:0000256" key="10">
    <source>
        <dbReference type="SAM" id="MobiDB-lite"/>
    </source>
</evidence>
<feature type="compositionally biased region" description="Basic and acidic residues" evidence="10">
    <location>
        <begin position="86"/>
        <end position="103"/>
    </location>
</feature>
<reference evidence="13 14" key="1">
    <citation type="submission" date="2017-06" db="EMBL/GenBank/DDBJ databases">
        <authorList>
            <consortium name="Pathogen Informatics"/>
        </authorList>
    </citation>
    <scope>NUCLEOTIDE SEQUENCE [LARGE SCALE GENOMIC DNA]</scope>
    <source>
        <strain evidence="13 14">NCTC10570</strain>
    </source>
</reference>